<dbReference type="Proteomes" id="UP000694044">
    <property type="component" value="Unassembled WGS sequence"/>
</dbReference>
<protein>
    <submittedName>
        <fullName evidence="1">Uncharacterized protein</fullName>
    </submittedName>
</protein>
<organism evidence="1 2">
    <name type="scientific">Phytophthora pseudosyringae</name>
    <dbReference type="NCBI Taxonomy" id="221518"/>
    <lineage>
        <taxon>Eukaryota</taxon>
        <taxon>Sar</taxon>
        <taxon>Stramenopiles</taxon>
        <taxon>Oomycota</taxon>
        <taxon>Peronosporomycetes</taxon>
        <taxon>Peronosporales</taxon>
        <taxon>Peronosporaceae</taxon>
        <taxon>Phytophthora</taxon>
    </lineage>
</organism>
<evidence type="ECO:0000313" key="2">
    <source>
        <dbReference type="Proteomes" id="UP000694044"/>
    </source>
</evidence>
<evidence type="ECO:0000313" key="1">
    <source>
        <dbReference type="EMBL" id="KAG7381447.1"/>
    </source>
</evidence>
<sequence length="129" mass="13847">MPLETRHPGDRLAEYTGPFVCGDHEGFGRQSSPIDDTAGAGLRGYRRNSLAHVHGGAHSKSFGNRCENATALWHMLSSYKRRPGSLVAPTRSRAFNDALPGAIRHGVGVALRQHIAATESSRAANCGTR</sequence>
<name>A0A8T1VJK8_9STRA</name>
<gene>
    <name evidence="1" type="ORF">PHYPSEUDO_006025</name>
</gene>
<keyword evidence="2" id="KW-1185">Reference proteome</keyword>
<proteinExistence type="predicted"/>
<reference evidence="1" key="1">
    <citation type="submission" date="2021-02" db="EMBL/GenBank/DDBJ databases">
        <authorList>
            <person name="Palmer J.M."/>
        </authorList>
    </citation>
    <scope>NUCLEOTIDE SEQUENCE</scope>
    <source>
        <strain evidence="1">SCRP734</strain>
    </source>
</reference>
<accession>A0A8T1VJK8</accession>
<comment type="caution">
    <text evidence="1">The sequence shown here is derived from an EMBL/GenBank/DDBJ whole genome shotgun (WGS) entry which is preliminary data.</text>
</comment>
<dbReference type="EMBL" id="JAGDFM010000246">
    <property type="protein sequence ID" value="KAG7381447.1"/>
    <property type="molecule type" value="Genomic_DNA"/>
</dbReference>
<dbReference type="AlphaFoldDB" id="A0A8T1VJK8"/>